<dbReference type="Proteomes" id="UP000075882">
    <property type="component" value="Unassembled WGS sequence"/>
</dbReference>
<sequence>MLLPPKKKPTERGGHYSQLYRTITVDAQGVRTFLRFNAARQCVGAGIANTACQIISAKNRFDASSQLRDATEIVSGITKQHSDPEYLSMLSHTAGMCRVPDWILHTKTSNNQKFITAQVGCRCHTAVRY</sequence>
<protein>
    <submittedName>
        <fullName evidence="1">Uncharacterized protein</fullName>
    </submittedName>
</protein>
<organism evidence="1">
    <name type="scientific">Anopheles coluzzii</name>
    <name type="common">African malaria mosquito</name>
    <dbReference type="NCBI Taxonomy" id="1518534"/>
    <lineage>
        <taxon>Eukaryota</taxon>
        <taxon>Metazoa</taxon>
        <taxon>Ecdysozoa</taxon>
        <taxon>Arthropoda</taxon>
        <taxon>Hexapoda</taxon>
        <taxon>Insecta</taxon>
        <taxon>Pterygota</taxon>
        <taxon>Neoptera</taxon>
        <taxon>Endopterygota</taxon>
        <taxon>Diptera</taxon>
        <taxon>Nematocera</taxon>
        <taxon>Culicoidea</taxon>
        <taxon>Culicidae</taxon>
        <taxon>Anophelinae</taxon>
        <taxon>Anopheles</taxon>
    </lineage>
</organism>
<proteinExistence type="predicted"/>
<name>A0A8W7P9V5_ANOCL</name>
<evidence type="ECO:0000313" key="1">
    <source>
        <dbReference type="EnsemblMetazoa" id="ACOM028341-PA.1"/>
    </source>
</evidence>
<accession>A0A8W7P9V5</accession>
<dbReference type="AlphaFoldDB" id="A0A8W7P9V5"/>
<reference evidence="1" key="1">
    <citation type="submission" date="2022-08" db="UniProtKB">
        <authorList>
            <consortium name="EnsemblMetazoa"/>
        </authorList>
    </citation>
    <scope>IDENTIFICATION</scope>
</reference>
<dbReference type="EnsemblMetazoa" id="ACOM028341-RA">
    <property type="protein sequence ID" value="ACOM028341-PA.1"/>
    <property type="gene ID" value="ACOM028341"/>
</dbReference>